<protein>
    <submittedName>
        <fullName evidence="4">GNAT family N-acetyltransferase</fullName>
    </submittedName>
</protein>
<dbReference type="Pfam" id="PF00583">
    <property type="entry name" value="Acetyltransf_1"/>
    <property type="match status" value="1"/>
</dbReference>
<dbReference type="InterPro" id="IPR000182">
    <property type="entry name" value="GNAT_dom"/>
</dbReference>
<feature type="domain" description="N-acetyltransferase" evidence="3">
    <location>
        <begin position="12"/>
        <end position="160"/>
    </location>
</feature>
<evidence type="ECO:0000313" key="4">
    <source>
        <dbReference type="EMBL" id="UWZ84003.1"/>
    </source>
</evidence>
<dbReference type="GO" id="GO:0016747">
    <property type="term" value="F:acyltransferase activity, transferring groups other than amino-acyl groups"/>
    <property type="evidence" value="ECO:0007669"/>
    <property type="project" value="InterPro"/>
</dbReference>
<evidence type="ECO:0000256" key="1">
    <source>
        <dbReference type="ARBA" id="ARBA00022679"/>
    </source>
</evidence>
<sequence>MTDTRESIDDAVTMREMRYEDTETIAQLTTQLGYRRSADEIAAWIARLDRGNPEQIAFVACVRGEVVAWIEVSIERRLQSEPFGFIGGLVVSERVRGRGIGRRLCERAEEWTREQGLEILRVTSRSTREGAHRFYIRDGYHEVKTSLVFEKRVGPKTERP</sequence>
<dbReference type="KEGG" id="orp:MOP44_26025"/>
<keyword evidence="5" id="KW-1185">Reference proteome</keyword>
<dbReference type="AlphaFoldDB" id="A0A9J7BMT8"/>
<accession>A0A9J7BMT8</accession>
<keyword evidence="1" id="KW-0808">Transferase</keyword>
<dbReference type="PANTHER" id="PTHR43877:SF2">
    <property type="entry name" value="AMINOALKYLPHOSPHONATE N-ACETYLTRANSFERASE-RELATED"/>
    <property type="match status" value="1"/>
</dbReference>
<dbReference type="Gene3D" id="3.40.630.30">
    <property type="match status" value="1"/>
</dbReference>
<evidence type="ECO:0000313" key="5">
    <source>
        <dbReference type="Proteomes" id="UP001059380"/>
    </source>
</evidence>
<dbReference type="PROSITE" id="PS51186">
    <property type="entry name" value="GNAT"/>
    <property type="match status" value="1"/>
</dbReference>
<reference evidence="4" key="1">
    <citation type="submission" date="2021-04" db="EMBL/GenBank/DDBJ databases">
        <title>Phylogenetic analysis of Acidobacteriaceae.</title>
        <authorList>
            <person name="Qiu L."/>
            <person name="Zhang Q."/>
        </authorList>
    </citation>
    <scope>NUCLEOTIDE SEQUENCE</scope>
    <source>
        <strain evidence="4">DSM 25168</strain>
    </source>
</reference>
<dbReference type="EMBL" id="CP093313">
    <property type="protein sequence ID" value="UWZ84003.1"/>
    <property type="molecule type" value="Genomic_DNA"/>
</dbReference>
<evidence type="ECO:0000259" key="3">
    <source>
        <dbReference type="PROSITE" id="PS51186"/>
    </source>
</evidence>
<dbReference type="Proteomes" id="UP001059380">
    <property type="component" value="Chromosome"/>
</dbReference>
<name>A0A9J7BMT8_9BACT</name>
<dbReference type="RefSeq" id="WP_260793507.1">
    <property type="nucleotide sequence ID" value="NZ_CP093313.1"/>
</dbReference>
<gene>
    <name evidence="4" type="ORF">MOP44_26025</name>
</gene>
<dbReference type="PANTHER" id="PTHR43877">
    <property type="entry name" value="AMINOALKYLPHOSPHONATE N-ACETYLTRANSFERASE-RELATED-RELATED"/>
    <property type="match status" value="1"/>
</dbReference>
<dbReference type="SUPFAM" id="SSF55729">
    <property type="entry name" value="Acyl-CoA N-acyltransferases (Nat)"/>
    <property type="match status" value="1"/>
</dbReference>
<evidence type="ECO:0000256" key="2">
    <source>
        <dbReference type="ARBA" id="ARBA00023315"/>
    </source>
</evidence>
<keyword evidence="2" id="KW-0012">Acyltransferase</keyword>
<dbReference type="InterPro" id="IPR050832">
    <property type="entry name" value="Bact_Acetyltransf"/>
</dbReference>
<proteinExistence type="predicted"/>
<organism evidence="4 5">
    <name type="scientific">Occallatibacter riparius</name>
    <dbReference type="NCBI Taxonomy" id="1002689"/>
    <lineage>
        <taxon>Bacteria</taxon>
        <taxon>Pseudomonadati</taxon>
        <taxon>Acidobacteriota</taxon>
        <taxon>Terriglobia</taxon>
        <taxon>Terriglobales</taxon>
        <taxon>Acidobacteriaceae</taxon>
        <taxon>Occallatibacter</taxon>
    </lineage>
</organism>
<dbReference type="InterPro" id="IPR016181">
    <property type="entry name" value="Acyl_CoA_acyltransferase"/>
</dbReference>